<dbReference type="RefSeq" id="WP_207274585.1">
    <property type="nucleotide sequence ID" value="NZ_JAFMPK010000027.1"/>
</dbReference>
<evidence type="ECO:0000256" key="9">
    <source>
        <dbReference type="ARBA" id="ARBA00022679"/>
    </source>
</evidence>
<reference evidence="17" key="2">
    <citation type="submission" date="2023-07" db="EMBL/GenBank/DDBJ databases">
        <title>Myceligenerans salitolerans sp. nov., a halotolerant actinomycete isolated from a salt lake in Xinjiang, China.</title>
        <authorList>
            <person name="Guan T."/>
        </authorList>
    </citation>
    <scope>NUCLEOTIDE SEQUENCE [LARGE SCALE GENOMIC DNA]</scope>
    <source>
        <strain evidence="17">XHU 5031</strain>
    </source>
</reference>
<dbReference type="SUPFAM" id="SSF75138">
    <property type="entry name" value="HprK N-terminal domain-like"/>
    <property type="match status" value="1"/>
</dbReference>
<dbReference type="SUPFAM" id="SSF53659">
    <property type="entry name" value="Isocitrate/Isopropylmalate dehydrogenase-like"/>
    <property type="match status" value="1"/>
</dbReference>
<dbReference type="EC" id="2.3.1.8" evidence="6 13"/>
<evidence type="ECO:0000256" key="11">
    <source>
        <dbReference type="ARBA" id="ARBA00031108"/>
    </source>
</evidence>
<accession>A0ABS3I6K5</accession>
<gene>
    <name evidence="16" type="primary">pta</name>
    <name evidence="16" type="ORF">J0911_06175</name>
</gene>
<evidence type="ECO:0000256" key="8">
    <source>
        <dbReference type="ARBA" id="ARBA00022490"/>
    </source>
</evidence>
<dbReference type="Gene3D" id="3.40.50.300">
    <property type="entry name" value="P-loop containing nucleotide triphosphate hydrolases"/>
    <property type="match status" value="1"/>
</dbReference>
<dbReference type="NCBIfam" id="NF004167">
    <property type="entry name" value="PRK05632.1"/>
    <property type="match status" value="1"/>
</dbReference>
<evidence type="ECO:0000256" key="3">
    <source>
        <dbReference type="ARBA" id="ARBA00004989"/>
    </source>
</evidence>
<evidence type="ECO:0000259" key="14">
    <source>
        <dbReference type="Pfam" id="PF01515"/>
    </source>
</evidence>
<organism evidence="16 17">
    <name type="scientific">Myceligenerans salitolerans</name>
    <dbReference type="NCBI Taxonomy" id="1230528"/>
    <lineage>
        <taxon>Bacteria</taxon>
        <taxon>Bacillati</taxon>
        <taxon>Actinomycetota</taxon>
        <taxon>Actinomycetes</taxon>
        <taxon>Micrococcales</taxon>
        <taxon>Promicromonosporaceae</taxon>
        <taxon>Myceligenerans</taxon>
    </lineage>
</organism>
<keyword evidence="10 13" id="KW-0012">Acyltransferase</keyword>
<dbReference type="PIRSF" id="PIRSF006107">
    <property type="entry name" value="PhpActrans_proteobac"/>
    <property type="match status" value="1"/>
</dbReference>
<comment type="subcellular location">
    <subcellularLocation>
        <location evidence="2 13">Cytoplasm</location>
    </subcellularLocation>
</comment>
<dbReference type="InterPro" id="IPR027417">
    <property type="entry name" value="P-loop_NTPase"/>
</dbReference>
<comment type="similarity">
    <text evidence="5 13">In the N-terminal section; belongs to the CobB/CobQ family.</text>
</comment>
<keyword evidence="8 13" id="KW-0963">Cytoplasm</keyword>
<dbReference type="InterPro" id="IPR042113">
    <property type="entry name" value="P_AcTrfase_dom1"/>
</dbReference>
<evidence type="ECO:0000259" key="15">
    <source>
        <dbReference type="Pfam" id="PF07085"/>
    </source>
</evidence>
<keyword evidence="17" id="KW-1185">Reference proteome</keyword>
<dbReference type="Proteomes" id="UP000664617">
    <property type="component" value="Unassembled WGS sequence"/>
</dbReference>
<dbReference type="Gene3D" id="3.40.1390.20">
    <property type="entry name" value="HprK N-terminal domain-like"/>
    <property type="match status" value="1"/>
</dbReference>
<comment type="caution">
    <text evidence="16">The sequence shown here is derived from an EMBL/GenBank/DDBJ whole genome shotgun (WGS) entry which is preliminary data.</text>
</comment>
<dbReference type="Gene3D" id="3.40.50.10950">
    <property type="match status" value="1"/>
</dbReference>
<reference evidence="16 17" key="1">
    <citation type="submission" date="2021-03" db="EMBL/GenBank/DDBJ databases">
        <authorList>
            <person name="Xin L."/>
        </authorList>
    </citation>
    <scope>NUCLEOTIDE SEQUENCE [LARGE SCALE GENOMIC DNA]</scope>
    <source>
        <strain evidence="16 17">XHU 5031</strain>
    </source>
</reference>
<dbReference type="CDD" id="cd03109">
    <property type="entry name" value="DTBS"/>
    <property type="match status" value="1"/>
</dbReference>
<dbReference type="Gene3D" id="3.40.50.10750">
    <property type="entry name" value="Isocitrate/Isopropylmalate dehydrogenase-like"/>
    <property type="match status" value="1"/>
</dbReference>
<feature type="domain" description="Phosphate acetyl/butaryl transferase" evidence="14">
    <location>
        <begin position="373"/>
        <end position="695"/>
    </location>
</feature>
<comment type="domain">
    <text evidence="13">The N-terminal region seems to be important for proper quaternary structure. The C-terminal region contains the substrate-binding site.</text>
</comment>
<evidence type="ECO:0000256" key="7">
    <source>
        <dbReference type="ARBA" id="ARBA00021528"/>
    </source>
</evidence>
<comment type="similarity">
    <text evidence="4 13">In the C-terminal section; belongs to the phosphate acetyltransferase and butyryltransferase family.</text>
</comment>
<dbReference type="InterPro" id="IPR010766">
    <property type="entry name" value="DRTGG"/>
</dbReference>
<evidence type="ECO:0000256" key="2">
    <source>
        <dbReference type="ARBA" id="ARBA00004496"/>
    </source>
</evidence>
<dbReference type="EMBL" id="JAFMPK010000027">
    <property type="protein sequence ID" value="MBO0608617.1"/>
    <property type="molecule type" value="Genomic_DNA"/>
</dbReference>
<dbReference type="PANTHER" id="PTHR43356">
    <property type="entry name" value="PHOSPHATE ACETYLTRANSFERASE"/>
    <property type="match status" value="1"/>
</dbReference>
<evidence type="ECO:0000256" key="13">
    <source>
        <dbReference type="PIRNR" id="PIRNR006107"/>
    </source>
</evidence>
<dbReference type="Pfam" id="PF01515">
    <property type="entry name" value="PTA_PTB"/>
    <property type="match status" value="1"/>
</dbReference>
<sequence length="704" mass="74413">MTGATRSIVIASPEGESGKSTVALGVLDLLVRQAQRVGVYRPVSRVTGTGTEPARDYVLEMLLEHDGVDLPYEDAVGVTYADLHLDPDDAMARIVSRFHAMAERCDAVVVLGTDYTDVAGVNELAFNAKIAANLGAPVLLVTSGRERTPEEVVTLTDAALAELGAYYAHAVGLVVNRCDTLNAADVRKAVSSAHPDVPVWTIPEEPFLSAPTVGQLLEAVDGELALGDAELLGREALDVLVGAMSFEHLLARLSDGAVVITPGDRTDVLTGLLAAHAAPSFPSLAGIVLNGGFFPEGPARELLEALTPRVPVIRTDLDTYVTARLASHVRGRVTRDSQRKIDVARALFERFVDAETLAERLDLPRPDVVTPLMFEHQLIERARTQRRHVVLPEGDDDRILRAASTVLARGIADLTILGDETAIRGRAAELGLNLDAARVLSPTGATPESAELVERFALEYTRLRAHKGMTTERAREVVTDVSYFGTLMVHLGLADGMVSGAAHSTAHTIRPSFEIIRTRPDTSSVSSVFFMCLTDRVLVYGDCAVIPDPTSDELADIAVSSAATAAQFGVEPRVAMLSYSTGTSGSGADVDKVRAATEAVKQRAPGLVVEGPIQYDAAVDASVAASKLPGSDVAGRATVFVFPDLNTGNNTYKAVQRSAGAVAVGPVLQGLNKPVNDLSRGALVQDIVNTVAITAIQAQTAPGA</sequence>
<dbReference type="NCBIfam" id="TIGR00651">
    <property type="entry name" value="pta"/>
    <property type="match status" value="1"/>
</dbReference>
<keyword evidence="9 13" id="KW-0808">Transferase</keyword>
<comment type="catalytic activity">
    <reaction evidence="1 13">
        <text>acetyl-CoA + phosphate = acetyl phosphate + CoA</text>
        <dbReference type="Rhea" id="RHEA:19521"/>
        <dbReference type="ChEBI" id="CHEBI:22191"/>
        <dbReference type="ChEBI" id="CHEBI:43474"/>
        <dbReference type="ChEBI" id="CHEBI:57287"/>
        <dbReference type="ChEBI" id="CHEBI:57288"/>
        <dbReference type="EC" id="2.3.1.8"/>
    </reaction>
</comment>
<feature type="domain" description="DRTGG" evidence="15">
    <location>
        <begin position="216"/>
        <end position="328"/>
    </location>
</feature>
<dbReference type="GO" id="GO:0008959">
    <property type="term" value="F:phosphate acetyltransferase activity"/>
    <property type="evidence" value="ECO:0007669"/>
    <property type="project" value="UniProtKB-EC"/>
</dbReference>
<dbReference type="Pfam" id="PF13500">
    <property type="entry name" value="AAA_26"/>
    <property type="match status" value="1"/>
</dbReference>
<proteinExistence type="inferred from homology"/>
<protein>
    <recommendedName>
        <fullName evidence="7 13">Phosphate acetyltransferase</fullName>
        <ecNumber evidence="6 13">2.3.1.8</ecNumber>
    </recommendedName>
    <alternativeName>
        <fullName evidence="11 13">Phosphotransacetylase</fullName>
    </alternativeName>
</protein>
<evidence type="ECO:0000256" key="4">
    <source>
        <dbReference type="ARBA" id="ARBA00008756"/>
    </source>
</evidence>
<dbReference type="NCBIfam" id="NF007233">
    <property type="entry name" value="PRK09653.1"/>
    <property type="match status" value="1"/>
</dbReference>
<name>A0ABS3I6K5_9MICO</name>
<evidence type="ECO:0000256" key="6">
    <source>
        <dbReference type="ARBA" id="ARBA00012707"/>
    </source>
</evidence>
<evidence type="ECO:0000256" key="1">
    <source>
        <dbReference type="ARBA" id="ARBA00000705"/>
    </source>
</evidence>
<dbReference type="InterPro" id="IPR002505">
    <property type="entry name" value="PTA_PTB"/>
</dbReference>
<dbReference type="InterPro" id="IPR028979">
    <property type="entry name" value="Ser_kin/Pase_Hpr-like_N_sf"/>
</dbReference>
<dbReference type="SUPFAM" id="SSF52540">
    <property type="entry name" value="P-loop containing nucleoside triphosphate hydrolases"/>
    <property type="match status" value="1"/>
</dbReference>
<dbReference type="InterPro" id="IPR050500">
    <property type="entry name" value="Phos_Acetyltrans/Butyryltrans"/>
</dbReference>
<dbReference type="InterPro" id="IPR042112">
    <property type="entry name" value="P_AcTrfase_dom2"/>
</dbReference>
<comment type="pathway">
    <text evidence="3 13">Metabolic intermediate biosynthesis; acetyl-CoA biosynthesis; acetyl-CoA from acetate: step 2/2.</text>
</comment>
<dbReference type="InterPro" id="IPR004614">
    <property type="entry name" value="P_AcTrfase"/>
</dbReference>
<evidence type="ECO:0000256" key="10">
    <source>
        <dbReference type="ARBA" id="ARBA00023315"/>
    </source>
</evidence>
<evidence type="ECO:0000313" key="16">
    <source>
        <dbReference type="EMBL" id="MBO0608617.1"/>
    </source>
</evidence>
<evidence type="ECO:0000256" key="12">
    <source>
        <dbReference type="ARBA" id="ARBA00049955"/>
    </source>
</evidence>
<dbReference type="InterPro" id="IPR016475">
    <property type="entry name" value="P-Actrans_bac"/>
</dbReference>
<dbReference type="Pfam" id="PF07085">
    <property type="entry name" value="DRTGG"/>
    <property type="match status" value="1"/>
</dbReference>
<evidence type="ECO:0000256" key="5">
    <source>
        <dbReference type="ARBA" id="ARBA00009786"/>
    </source>
</evidence>
<dbReference type="PANTHER" id="PTHR43356:SF3">
    <property type="entry name" value="PHOSPHATE ACETYLTRANSFERASE"/>
    <property type="match status" value="1"/>
</dbReference>
<evidence type="ECO:0000313" key="17">
    <source>
        <dbReference type="Proteomes" id="UP000664617"/>
    </source>
</evidence>
<comment type="function">
    <text evidence="12 13">Involved in acetate metabolism.</text>
</comment>